<dbReference type="EMBL" id="JBHSQW010000035">
    <property type="protein sequence ID" value="MFC5996215.1"/>
    <property type="molecule type" value="Genomic_DNA"/>
</dbReference>
<reference evidence="17" key="1">
    <citation type="journal article" date="2019" name="Int. J. Syst. Evol. Microbiol.">
        <title>The Global Catalogue of Microorganisms (GCM) 10K type strain sequencing project: providing services to taxonomists for standard genome sequencing and annotation.</title>
        <authorList>
            <consortium name="The Broad Institute Genomics Platform"/>
            <consortium name="The Broad Institute Genome Sequencing Center for Infectious Disease"/>
            <person name="Wu L."/>
            <person name="Ma J."/>
        </authorList>
    </citation>
    <scope>NUCLEOTIDE SEQUENCE [LARGE SCALE GENOMIC DNA]</scope>
    <source>
        <strain evidence="17">CCM 8391</strain>
    </source>
</reference>
<comment type="subcellular location">
    <subcellularLocation>
        <location evidence="2">Cell membrane</location>
        <topology evidence="2">Multi-pass membrane protein</topology>
    </subcellularLocation>
</comment>
<keyword evidence="7 12" id="KW-0812">Transmembrane</keyword>
<dbReference type="InterPro" id="IPR040920">
    <property type="entry name" value="Arabino_trans_N"/>
</dbReference>
<keyword evidence="4" id="KW-1003">Cell membrane</keyword>
<evidence type="ECO:0000259" key="13">
    <source>
        <dbReference type="Pfam" id="PF04602"/>
    </source>
</evidence>
<feature type="domain" description="Arabinofuranosyltransferase central" evidence="13">
    <location>
        <begin position="203"/>
        <end position="653"/>
    </location>
</feature>
<evidence type="ECO:0000256" key="1">
    <source>
        <dbReference type="ARBA" id="ARBA00003001"/>
    </source>
</evidence>
<keyword evidence="9 12" id="KW-0472">Membrane</keyword>
<dbReference type="InterPro" id="IPR007680">
    <property type="entry name" value="Arabino_trans_central"/>
</dbReference>
<dbReference type="Pfam" id="PF04602">
    <property type="entry name" value="Arabinose_trans"/>
    <property type="match status" value="1"/>
</dbReference>
<feature type="transmembrane region" description="Helical" evidence="12">
    <location>
        <begin position="316"/>
        <end position="333"/>
    </location>
</feature>
<evidence type="ECO:0000256" key="3">
    <source>
        <dbReference type="ARBA" id="ARBA00008195"/>
    </source>
</evidence>
<feature type="domain" description="Arabinosyltransferase C-terminal" evidence="14">
    <location>
        <begin position="782"/>
        <end position="1001"/>
    </location>
</feature>
<feature type="transmembrane region" description="Helical" evidence="12">
    <location>
        <begin position="508"/>
        <end position="525"/>
    </location>
</feature>
<feature type="transmembrane region" description="Helical" evidence="12">
    <location>
        <begin position="207"/>
        <end position="225"/>
    </location>
</feature>
<dbReference type="Gene3D" id="3.40.190.160">
    <property type="match status" value="1"/>
</dbReference>
<feature type="region of interest" description="Disordered" evidence="11">
    <location>
        <begin position="1"/>
        <end position="24"/>
    </location>
</feature>
<comment type="caution">
    <text evidence="16">The sequence shown here is derived from an EMBL/GenBank/DDBJ whole genome shotgun (WGS) entry which is preliminary data.</text>
</comment>
<sequence>MLSGVPASESIDRNGSAESSTPAPTAGPRLWVLVLGLISALAALAFPFAPVTQPVVGYSWTPADGRATAIGLMPYQPVSLSASVSCAAIRAAPPGTLLLATVPPHTDPAAERLAGLDLRVVSTGLQVRTAGVPLGVAPVPADACTFTLTSNDERTQLLRDGVPVLARDGDLRPAVAGAFTDVDDPAAVALQLTADTRFQTTITPLKAVLAGLCVLGLIGMLVALARCDRAVRPRVRLFGRGWRPRPVDLAVTALLGLWWVIGPITVDDGYIAGIVRNRDSSGFIGNVYRWLNAPEAPFSWFYELYHWWAQVSPSTLWMRLPSTLLGLACWAVLSRAVLPRLGRFAVRSAAVWLAAAAFAVWWLPFNLGLRPEPWVALGSLAVFVALERAVATRAVLPLVVGLLLAGATTALTPGGLMAFAPVLAAGLPLLRLLRVRRDLHRLPLLVALVAAPAAAVLLMFADQSLAAVLEAVRVRGVIGGGVPWYQEYQRYQLLLEPDEFQGAIGRRAPVLLTLLAAAGVVWSVTGRGRAGIAAGPARRLVVAFGLALVTMTATPTKWTQHFGDVAGLGAAVLLLGFVAWSAPGLRVRARTATPVLVGLALLTVVGALVLAGTNSWPYVSGWYEITWSTMPPQLAGVLLAVVWLAAGVVLLVALLARSAWAGSAAGSGPAARRVAAAVPLPRRLPAPATVALVLLLAVVALQVLGFAKTSLAHRDGYTLASDAAATLGGQPCGLERDLSVETDPAAGALPTVGAPAPVLPVVAADVGGPVLPGVAVAGTGATPWFGLDDSQRTGNLPVVVTVSGSMRPGDRLNAEFAARPDGTILADEPVTTPTRTSSADVRLMAPRGATAVRLVVDAPSAPGARADPPAVVSLPRVPRLTPMIELLPPGTPAILDWPVAFVFPCLRPEPLSSGTAGLATWRVGPPAEDPAAKITYSPEYGGPFATSRLLVTEQRMATYLRDDPTRDAAQLYRWVPVQSLTTLTPTMTDRTIAGWHAEGRTRIPGLDPVGM</sequence>
<keyword evidence="5" id="KW-0328">Glycosyltransferase</keyword>
<protein>
    <submittedName>
        <fullName evidence="16">Arabinosyltransferase domain-containing protein</fullName>
    </submittedName>
</protein>
<accession>A0ABW1J786</accession>
<dbReference type="InterPro" id="IPR027451">
    <property type="entry name" value="EmbABC_dom1"/>
</dbReference>
<comment type="function">
    <text evidence="1">Arabinosyl transferase responsible for the polymerization of arabinose into the arabinan of arabinogalactan.</text>
</comment>
<evidence type="ECO:0000256" key="2">
    <source>
        <dbReference type="ARBA" id="ARBA00004651"/>
    </source>
</evidence>
<evidence type="ECO:0000256" key="8">
    <source>
        <dbReference type="ARBA" id="ARBA00022989"/>
    </source>
</evidence>
<dbReference type="RefSeq" id="WP_379586730.1">
    <property type="nucleotide sequence ID" value="NZ_JBHSQW010000035.1"/>
</dbReference>
<evidence type="ECO:0000256" key="4">
    <source>
        <dbReference type="ARBA" id="ARBA00022475"/>
    </source>
</evidence>
<feature type="transmembrane region" description="Helical" evidence="12">
    <location>
        <begin position="537"/>
        <end position="553"/>
    </location>
</feature>
<evidence type="ECO:0000256" key="6">
    <source>
        <dbReference type="ARBA" id="ARBA00022679"/>
    </source>
</evidence>
<keyword evidence="10" id="KW-0961">Cell wall biogenesis/degradation</keyword>
<dbReference type="Pfam" id="PF17689">
    <property type="entry name" value="Arabino_trans_N"/>
    <property type="match status" value="1"/>
</dbReference>
<keyword evidence="6" id="KW-0808">Transferase</keyword>
<evidence type="ECO:0000256" key="11">
    <source>
        <dbReference type="SAM" id="MobiDB-lite"/>
    </source>
</evidence>
<dbReference type="InterPro" id="IPR042486">
    <property type="entry name" value="Arabino_trans_C_2"/>
</dbReference>
<feature type="transmembrane region" description="Helical" evidence="12">
    <location>
        <begin position="565"/>
        <end position="583"/>
    </location>
</feature>
<evidence type="ECO:0000313" key="17">
    <source>
        <dbReference type="Proteomes" id="UP001596302"/>
    </source>
</evidence>
<feature type="transmembrane region" description="Helical" evidence="12">
    <location>
        <begin position="688"/>
        <end position="707"/>
    </location>
</feature>
<feature type="transmembrane region" description="Helical" evidence="12">
    <location>
        <begin position="442"/>
        <end position="461"/>
    </location>
</feature>
<feature type="transmembrane region" description="Helical" evidence="12">
    <location>
        <begin position="30"/>
        <end position="49"/>
    </location>
</feature>
<feature type="transmembrane region" description="Helical" evidence="12">
    <location>
        <begin position="246"/>
        <end position="266"/>
    </location>
</feature>
<dbReference type="Pfam" id="PF14896">
    <property type="entry name" value="Arabino_trans_C"/>
    <property type="match status" value="1"/>
</dbReference>
<evidence type="ECO:0000256" key="7">
    <source>
        <dbReference type="ARBA" id="ARBA00022692"/>
    </source>
</evidence>
<dbReference type="InterPro" id="IPR032731">
    <property type="entry name" value="Arabino_trans_C"/>
</dbReference>
<gene>
    <name evidence="16" type="ORF">ACFQE5_18580</name>
</gene>
<evidence type="ECO:0000256" key="9">
    <source>
        <dbReference type="ARBA" id="ARBA00023136"/>
    </source>
</evidence>
<keyword evidence="8 12" id="KW-1133">Transmembrane helix</keyword>
<evidence type="ECO:0000313" key="16">
    <source>
        <dbReference type="EMBL" id="MFC5996215.1"/>
    </source>
</evidence>
<evidence type="ECO:0000256" key="10">
    <source>
        <dbReference type="ARBA" id="ARBA00023316"/>
    </source>
</evidence>
<proteinExistence type="inferred from homology"/>
<evidence type="ECO:0000259" key="14">
    <source>
        <dbReference type="Pfam" id="PF14896"/>
    </source>
</evidence>
<dbReference type="Gene3D" id="2.60.120.610">
    <property type="entry name" value="arabinofuranosyltransferase like domain"/>
    <property type="match status" value="1"/>
</dbReference>
<feature type="transmembrane region" description="Helical" evidence="12">
    <location>
        <begin position="345"/>
        <end position="364"/>
    </location>
</feature>
<feature type="transmembrane region" description="Helical" evidence="12">
    <location>
        <begin position="633"/>
        <end position="656"/>
    </location>
</feature>
<name>A0ABW1J786_9PSEU</name>
<keyword evidence="17" id="KW-1185">Reference proteome</keyword>
<evidence type="ECO:0000259" key="15">
    <source>
        <dbReference type="Pfam" id="PF17689"/>
    </source>
</evidence>
<dbReference type="Proteomes" id="UP001596302">
    <property type="component" value="Unassembled WGS sequence"/>
</dbReference>
<organism evidence="16 17">
    <name type="scientific">Pseudonocardia hispaniensis</name>
    <dbReference type="NCBI Taxonomy" id="904933"/>
    <lineage>
        <taxon>Bacteria</taxon>
        <taxon>Bacillati</taxon>
        <taxon>Actinomycetota</taxon>
        <taxon>Actinomycetes</taxon>
        <taxon>Pseudonocardiales</taxon>
        <taxon>Pseudonocardiaceae</taxon>
        <taxon>Pseudonocardia</taxon>
    </lineage>
</organism>
<feature type="transmembrane region" description="Helical" evidence="12">
    <location>
        <begin position="402"/>
        <end position="430"/>
    </location>
</feature>
<feature type="domain" description="Arabinosyltransferas concanavalin like" evidence="15">
    <location>
        <begin position="56"/>
        <end position="197"/>
    </location>
</feature>
<evidence type="ECO:0000256" key="5">
    <source>
        <dbReference type="ARBA" id="ARBA00022676"/>
    </source>
</evidence>
<dbReference type="Gene3D" id="2.60.120.940">
    <property type="entry name" value="EmbC, C-terminal domain, subdomain 2"/>
    <property type="match status" value="1"/>
</dbReference>
<feature type="transmembrane region" description="Helical" evidence="12">
    <location>
        <begin position="595"/>
        <end position="613"/>
    </location>
</feature>
<evidence type="ECO:0000256" key="12">
    <source>
        <dbReference type="SAM" id="Phobius"/>
    </source>
</evidence>
<comment type="similarity">
    <text evidence="3">Belongs to the emb family.</text>
</comment>